<evidence type="ECO:0000256" key="1">
    <source>
        <dbReference type="SAM" id="Phobius"/>
    </source>
</evidence>
<dbReference type="Proteomes" id="UP001499942">
    <property type="component" value="Unassembled WGS sequence"/>
</dbReference>
<accession>A0ABN3MQ45</accession>
<keyword evidence="1" id="KW-0472">Membrane</keyword>
<proteinExistence type="predicted"/>
<comment type="caution">
    <text evidence="2">The sequence shown here is derived from an EMBL/GenBank/DDBJ whole genome shotgun (WGS) entry which is preliminary data.</text>
</comment>
<reference evidence="2 3" key="1">
    <citation type="journal article" date="2019" name="Int. J. Syst. Evol. Microbiol.">
        <title>The Global Catalogue of Microorganisms (GCM) 10K type strain sequencing project: providing services to taxonomists for standard genome sequencing and annotation.</title>
        <authorList>
            <consortium name="The Broad Institute Genomics Platform"/>
            <consortium name="The Broad Institute Genome Sequencing Center for Infectious Disease"/>
            <person name="Wu L."/>
            <person name="Ma J."/>
        </authorList>
    </citation>
    <scope>NUCLEOTIDE SEQUENCE [LARGE SCALE GENOMIC DNA]</scope>
    <source>
        <strain evidence="2 3">JCM 5062</strain>
    </source>
</reference>
<evidence type="ECO:0000313" key="2">
    <source>
        <dbReference type="EMBL" id="GAA2506361.1"/>
    </source>
</evidence>
<evidence type="ECO:0008006" key="4">
    <source>
        <dbReference type="Google" id="ProtNLM"/>
    </source>
</evidence>
<protein>
    <recommendedName>
        <fullName evidence="4">PH domain-containing protein</fullName>
    </recommendedName>
</protein>
<feature type="transmembrane region" description="Helical" evidence="1">
    <location>
        <begin position="47"/>
        <end position="67"/>
    </location>
</feature>
<keyword evidence="1" id="KW-1133">Transmembrane helix</keyword>
<name>A0ABN3MQ45_9ACTN</name>
<organism evidence="2 3">
    <name type="scientific">Streptomyces gobitricini</name>
    <dbReference type="NCBI Taxonomy" id="68211"/>
    <lineage>
        <taxon>Bacteria</taxon>
        <taxon>Bacillati</taxon>
        <taxon>Actinomycetota</taxon>
        <taxon>Actinomycetes</taxon>
        <taxon>Kitasatosporales</taxon>
        <taxon>Streptomycetaceae</taxon>
        <taxon>Streptomyces</taxon>
    </lineage>
</organism>
<dbReference type="RefSeq" id="WP_344363867.1">
    <property type="nucleotide sequence ID" value="NZ_BAAASR010000024.1"/>
</dbReference>
<keyword evidence="1" id="KW-0812">Transmembrane</keyword>
<sequence length="164" mass="17976">MDDRAAYRLQLAPGFPGRVPRQALAALAPTALFSAYGVWVAGDLTAAWLLVVTAASFSVSLFAVLAAHVGTGTLRVDEDGITAGRRELIPWDDIRFVVLHGRVLQVRLHRHGSSQPLVNVHNDGYGLGRERHAERQRAIVGAVEYFAPGRYVADRQRVLRELGQ</sequence>
<gene>
    <name evidence="2" type="ORF">GCM10010393_43980</name>
</gene>
<feature type="transmembrane region" description="Helical" evidence="1">
    <location>
        <begin position="23"/>
        <end position="41"/>
    </location>
</feature>
<keyword evidence="3" id="KW-1185">Reference proteome</keyword>
<evidence type="ECO:0000313" key="3">
    <source>
        <dbReference type="Proteomes" id="UP001499942"/>
    </source>
</evidence>
<dbReference type="EMBL" id="BAAASR010000024">
    <property type="protein sequence ID" value="GAA2506361.1"/>
    <property type="molecule type" value="Genomic_DNA"/>
</dbReference>